<feature type="region of interest" description="Disordered" evidence="1">
    <location>
        <begin position="207"/>
        <end position="308"/>
    </location>
</feature>
<evidence type="ECO:0000313" key="3">
    <source>
        <dbReference type="Proteomes" id="UP001175228"/>
    </source>
</evidence>
<feature type="compositionally biased region" description="Basic and acidic residues" evidence="1">
    <location>
        <begin position="997"/>
        <end position="1056"/>
    </location>
</feature>
<feature type="compositionally biased region" description="Low complexity" evidence="1">
    <location>
        <begin position="984"/>
        <end position="996"/>
    </location>
</feature>
<feature type="region of interest" description="Disordered" evidence="1">
    <location>
        <begin position="868"/>
        <end position="897"/>
    </location>
</feature>
<dbReference type="EMBL" id="JAUEPU010000008">
    <property type="protein sequence ID" value="KAK0500552.1"/>
    <property type="molecule type" value="Genomic_DNA"/>
</dbReference>
<feature type="compositionally biased region" description="Basic and acidic residues" evidence="1">
    <location>
        <begin position="632"/>
        <end position="650"/>
    </location>
</feature>
<feature type="region of interest" description="Disordered" evidence="1">
    <location>
        <begin position="592"/>
        <end position="802"/>
    </location>
</feature>
<dbReference type="Proteomes" id="UP001175228">
    <property type="component" value="Unassembled WGS sequence"/>
</dbReference>
<evidence type="ECO:0000313" key="2">
    <source>
        <dbReference type="EMBL" id="KAK0500552.1"/>
    </source>
</evidence>
<feature type="region of interest" description="Disordered" evidence="1">
    <location>
        <begin position="98"/>
        <end position="147"/>
    </location>
</feature>
<keyword evidence="3" id="KW-1185">Reference proteome</keyword>
<feature type="region of interest" description="Disordered" evidence="1">
    <location>
        <begin position="940"/>
        <end position="1128"/>
    </location>
</feature>
<feature type="compositionally biased region" description="Basic and acidic residues" evidence="1">
    <location>
        <begin position="222"/>
        <end position="237"/>
    </location>
</feature>
<feature type="region of interest" description="Disordered" evidence="1">
    <location>
        <begin position="1178"/>
        <end position="1234"/>
    </location>
</feature>
<reference evidence="2" key="1">
    <citation type="submission" date="2023-06" db="EMBL/GenBank/DDBJ databases">
        <authorList>
            <consortium name="Lawrence Berkeley National Laboratory"/>
            <person name="Ahrendt S."/>
            <person name="Sahu N."/>
            <person name="Indic B."/>
            <person name="Wong-Bajracharya J."/>
            <person name="Merenyi Z."/>
            <person name="Ke H.-M."/>
            <person name="Monk M."/>
            <person name="Kocsube S."/>
            <person name="Drula E."/>
            <person name="Lipzen A."/>
            <person name="Balint B."/>
            <person name="Henrissat B."/>
            <person name="Andreopoulos B."/>
            <person name="Martin F.M."/>
            <person name="Harder C.B."/>
            <person name="Rigling D."/>
            <person name="Ford K.L."/>
            <person name="Foster G.D."/>
            <person name="Pangilinan J."/>
            <person name="Papanicolaou A."/>
            <person name="Barry K."/>
            <person name="LaButti K."/>
            <person name="Viragh M."/>
            <person name="Koriabine M."/>
            <person name="Yan M."/>
            <person name="Riley R."/>
            <person name="Champramary S."/>
            <person name="Plett K.L."/>
            <person name="Tsai I.J."/>
            <person name="Slot J."/>
            <person name="Sipos G."/>
            <person name="Plett J."/>
            <person name="Nagy L.G."/>
            <person name="Grigoriev I.V."/>
        </authorList>
    </citation>
    <scope>NUCLEOTIDE SEQUENCE</scope>
    <source>
        <strain evidence="2">HWK02</strain>
    </source>
</reference>
<comment type="caution">
    <text evidence="2">The sequence shown here is derived from an EMBL/GenBank/DDBJ whole genome shotgun (WGS) entry which is preliminary data.</text>
</comment>
<accession>A0AA39QCU1</accession>
<name>A0AA39QCU1_9AGAR</name>
<protein>
    <submittedName>
        <fullName evidence="2">Uncharacterized protein</fullName>
    </submittedName>
</protein>
<feature type="compositionally biased region" description="Basic and acidic residues" evidence="1">
    <location>
        <begin position="659"/>
        <end position="682"/>
    </location>
</feature>
<feature type="compositionally biased region" description="Basic and acidic residues" evidence="1">
    <location>
        <begin position="299"/>
        <end position="308"/>
    </location>
</feature>
<feature type="compositionally biased region" description="Basic and acidic residues" evidence="1">
    <location>
        <begin position="261"/>
        <end position="282"/>
    </location>
</feature>
<feature type="compositionally biased region" description="Basic and acidic residues" evidence="1">
    <location>
        <begin position="715"/>
        <end position="734"/>
    </location>
</feature>
<evidence type="ECO:0000256" key="1">
    <source>
        <dbReference type="SAM" id="MobiDB-lite"/>
    </source>
</evidence>
<dbReference type="AlphaFoldDB" id="A0AA39QCU1"/>
<gene>
    <name evidence="2" type="ORF">EDD18DRAFT_1150517</name>
</gene>
<feature type="compositionally biased region" description="Low complexity" evidence="1">
    <location>
        <begin position="737"/>
        <end position="756"/>
    </location>
</feature>
<sequence length="1234" mass="132742">MAEDERINDEPKLPIEGEIASSVLEHVHEVNATQEELLGQADASSTIPAVKEAPVAVTVPPPGPEVHAVIASTQEPEVEHVVKEEPAESIIDIRAVPTVPEPGNDLEPTVEDDTVSVGKHQEVTTSSSEPARDMEATVNGKQAEEGHKEEVVLTAPELEYVVESSVKDETVVSEPLTTVGEKESKGGERVISHAQVLVDEIKSVLKDEPGDEEATSRIPASIEKEQQAETGHIRSPEVESVVNDELVREEDANLPSSVSTHDSKPALEDMSVEDKTELHVEKALSSVPEPILQNAAPEAGRETESAVKEEAFEDEHNEHNDHIVSPAPVSVAKEEYDEQIVPPAEESLAEGETAGEEHQQAAIVYDSEQQIDTVVEDKQVQDVPVVQDELVKEGQDNENILASSEPAVEDKHSQEPVAAPLPKLEREIESVAVDEPVANDIVESVVAPEPEPYVERVVEAKVEHVATPAPDLHHEIETVEKEVEESAEIVLDEQVALPVPEPESAVAEDETIASPAPVETKSGSTIVDDSALLQGSDIESKANDELIEVPVTKEVLGPQDDATLPAPEAEPRSVAISEEGQIEVVREIEPAEEVETGHGAAEEEHDDQEASTVLAKDEPTHAEQVAVLVPETDQRTEVVVHAKEAEDRPVSPELVAEDGLDKDGHDEKAVLQDEKPSGHDEEIAPPAPEVDTLAKEESLEDEQATSSTSQPTPVSKEDPAVAESVPEKEVKEPVPEPAVVQGEVIIPPAPEPATETKPLEEVALAAPELHSAVEEKSLEDDQTLSPAAQPAPALKEQVDVEPVPELQQETKAVGKEVDEPVADIQEQLTAPEPAVVEEEPVISPAPEPATEIKSLVVEVDTVVEPEAEEGIESVVKDEDQPAVPPVAEIKNEPVISPTPELVTEAKFLEPTAEPDVEEQAVVPVAVSLAPEIVAEVESVDEASAERYVEPKAEDVQVEIKSAVKDEQVEDKPEEPIAPEREPVSSEQAASPEPQQEQAEKIEVELAKEEPFEPVVKEEQVEAVASEEKTSLDEQVHVEPAEEASDDKLEAEPTAKDEDVEENTIDSRELSVDTSSFADSTKSPWTPSHSMTTQDVGSPDAEMKKDLPGRAFPVTEEDRKSVGSLDTVNESADVVPETLEVPFTRKRLESSASARLLRGALHKVPEGRASLDMAQGEFTKLPSPVVVDTTHTSTVGVAETPTAEQEPASASTDDSDGSSDDSSEAEHKGRWCVVM</sequence>
<feature type="compositionally biased region" description="Acidic residues" evidence="1">
    <location>
        <begin position="1212"/>
        <end position="1222"/>
    </location>
</feature>
<proteinExistence type="predicted"/>
<feature type="compositionally biased region" description="Basic and acidic residues" evidence="1">
    <location>
        <begin position="943"/>
        <end position="954"/>
    </location>
</feature>
<feature type="compositionally biased region" description="Polar residues" evidence="1">
    <location>
        <begin position="1071"/>
        <end position="1095"/>
    </location>
</feature>
<feature type="compositionally biased region" description="Polar residues" evidence="1">
    <location>
        <begin position="704"/>
        <end position="713"/>
    </location>
</feature>
<feature type="region of interest" description="Disordered" evidence="1">
    <location>
        <begin position="392"/>
        <end position="423"/>
    </location>
</feature>
<feature type="compositionally biased region" description="Basic and acidic residues" evidence="1">
    <location>
        <begin position="961"/>
        <end position="983"/>
    </location>
</feature>
<feature type="region of interest" description="Disordered" evidence="1">
    <location>
        <begin position="827"/>
        <end position="849"/>
    </location>
</feature>
<organism evidence="2 3">
    <name type="scientific">Armillaria luteobubalina</name>
    <dbReference type="NCBI Taxonomy" id="153913"/>
    <lineage>
        <taxon>Eukaryota</taxon>
        <taxon>Fungi</taxon>
        <taxon>Dikarya</taxon>
        <taxon>Basidiomycota</taxon>
        <taxon>Agaricomycotina</taxon>
        <taxon>Agaricomycetes</taxon>
        <taxon>Agaricomycetidae</taxon>
        <taxon>Agaricales</taxon>
        <taxon>Marasmiineae</taxon>
        <taxon>Physalacriaceae</taxon>
        <taxon>Armillaria</taxon>
    </lineage>
</organism>